<comment type="caution">
    <text evidence="1">The sequence shown here is derived from an EMBL/GenBank/DDBJ whole genome shotgun (WGS) entry which is preliminary data.</text>
</comment>
<gene>
    <name evidence="1" type="ORF">E7Z74_09675</name>
</gene>
<name>A0A8T3VUA6_9EURY</name>
<reference evidence="1" key="1">
    <citation type="submission" date="2019-04" db="EMBL/GenBank/DDBJ databases">
        <title>Evolution of Biomass-Degrading Anaerobic Consortia Revealed by Metagenomics.</title>
        <authorList>
            <person name="Peng X."/>
        </authorList>
    </citation>
    <scope>NUCLEOTIDE SEQUENCE</scope>
    <source>
        <strain evidence="1">SIG13</strain>
    </source>
</reference>
<accession>A0A8T3VUA6</accession>
<evidence type="ECO:0000313" key="2">
    <source>
        <dbReference type="Proteomes" id="UP000713479"/>
    </source>
</evidence>
<dbReference type="AlphaFoldDB" id="A0A8T3VUA6"/>
<dbReference type="EMBL" id="SUTF01000019">
    <property type="protein sequence ID" value="MBE6511505.1"/>
    <property type="molecule type" value="Genomic_DNA"/>
</dbReference>
<evidence type="ECO:0000313" key="1">
    <source>
        <dbReference type="EMBL" id="MBE6511505.1"/>
    </source>
</evidence>
<sequence>MKDDDMLDKNINYIKYFLKLISEFDESTILNPDITGNEKPKLNKNELKIEKDNLHKFCEKQLISENILFLASA</sequence>
<proteinExistence type="predicted"/>
<protein>
    <submittedName>
        <fullName evidence="1">Uncharacterized protein</fullName>
    </submittedName>
</protein>
<dbReference type="Proteomes" id="UP000713479">
    <property type="component" value="Unassembled WGS sequence"/>
</dbReference>
<organism evidence="1 2">
    <name type="scientific">Methanobrevibacter millerae</name>
    <dbReference type="NCBI Taxonomy" id="230361"/>
    <lineage>
        <taxon>Archaea</taxon>
        <taxon>Methanobacteriati</taxon>
        <taxon>Methanobacteriota</taxon>
        <taxon>Methanomada group</taxon>
        <taxon>Methanobacteria</taxon>
        <taxon>Methanobacteriales</taxon>
        <taxon>Methanobacteriaceae</taxon>
        <taxon>Methanobrevibacter</taxon>
    </lineage>
</organism>